<dbReference type="PANTHER" id="PTHR36460:SF1">
    <property type="entry name" value="UPF0132 DOMAIN PROTEIN (AFU_ORTHOLOGUE AFUA_3G10255)"/>
    <property type="match status" value="1"/>
</dbReference>
<dbReference type="KEGG" id="bse:Bsel_3128"/>
<evidence type="ECO:0008006" key="9">
    <source>
        <dbReference type="Google" id="ProtNLM"/>
    </source>
</evidence>
<feature type="transmembrane region" description="Helical" evidence="6">
    <location>
        <begin position="29"/>
        <end position="48"/>
    </location>
</feature>
<dbReference type="STRING" id="439292.Bsel_3128"/>
<evidence type="ECO:0000313" key="7">
    <source>
        <dbReference type="EMBL" id="ADI00610.1"/>
    </source>
</evidence>
<dbReference type="GO" id="GO:0016020">
    <property type="term" value="C:membrane"/>
    <property type="evidence" value="ECO:0007669"/>
    <property type="project" value="UniProtKB-SubCell"/>
</dbReference>
<protein>
    <recommendedName>
        <fullName evidence="9">DUF4870 domain-containing protein</fullName>
    </recommendedName>
</protein>
<gene>
    <name evidence="7" type="ordered locus">Bsel_3128</name>
</gene>
<dbReference type="OrthoDB" id="2657448at2"/>
<keyword evidence="2 6" id="KW-0812">Transmembrane</keyword>
<dbReference type="AlphaFoldDB" id="D6Y0P2"/>
<dbReference type="EMBL" id="CP001791">
    <property type="protein sequence ID" value="ADI00610.1"/>
    <property type="molecule type" value="Genomic_DNA"/>
</dbReference>
<organism evidence="7 8">
    <name type="scientific">Bacillus selenitireducens (strain ATCC 700615 / DSM 15326 / MLS10)</name>
    <dbReference type="NCBI Taxonomy" id="439292"/>
    <lineage>
        <taxon>Bacteria</taxon>
        <taxon>Bacillati</taxon>
        <taxon>Bacillota</taxon>
        <taxon>Bacilli</taxon>
        <taxon>Bacillales</taxon>
        <taxon>Bacillaceae</taxon>
        <taxon>Salisediminibacterium</taxon>
    </lineage>
</organism>
<evidence type="ECO:0000256" key="3">
    <source>
        <dbReference type="ARBA" id="ARBA00022989"/>
    </source>
</evidence>
<dbReference type="Proteomes" id="UP000000271">
    <property type="component" value="Chromosome"/>
</dbReference>
<keyword evidence="8" id="KW-1185">Reference proteome</keyword>
<evidence type="ECO:0000256" key="1">
    <source>
        <dbReference type="ARBA" id="ARBA00004141"/>
    </source>
</evidence>
<dbReference type="eggNOG" id="COG4818">
    <property type="taxonomic scope" value="Bacteria"/>
</dbReference>
<sequence length="109" mass="11981">MTDKVQTDPQGVFREDGGGKSSTGLDQNLAGLLAYAFGFISGILLFVLEKDSKFVKYHALQSIFIWLGLFVVSMVVGFIPLIGWLISLLIAPVGFIIWIYCMVKAYQGS</sequence>
<feature type="transmembrane region" description="Helical" evidence="6">
    <location>
        <begin position="85"/>
        <end position="103"/>
    </location>
</feature>
<evidence type="ECO:0000256" key="4">
    <source>
        <dbReference type="ARBA" id="ARBA00023136"/>
    </source>
</evidence>
<reference evidence="7" key="1">
    <citation type="submission" date="2009-10" db="EMBL/GenBank/DDBJ databases">
        <title>Complete sequence of Bacillus selenitireducens MLS10.</title>
        <authorList>
            <consortium name="US DOE Joint Genome Institute"/>
            <person name="Lucas S."/>
            <person name="Copeland A."/>
            <person name="Lapidus A."/>
            <person name="Glavina del Rio T."/>
            <person name="Dalin E."/>
            <person name="Tice H."/>
            <person name="Bruce D."/>
            <person name="Goodwin L."/>
            <person name="Pitluck S."/>
            <person name="Sims D."/>
            <person name="Brettin T."/>
            <person name="Detter J.C."/>
            <person name="Han C."/>
            <person name="Larimer F."/>
            <person name="Land M."/>
            <person name="Hauser L."/>
            <person name="Kyrpides N."/>
            <person name="Ovchinnikova G."/>
            <person name="Stolz J."/>
        </authorList>
    </citation>
    <scope>NUCLEOTIDE SEQUENCE [LARGE SCALE GENOMIC DNA]</scope>
    <source>
        <strain evidence="7">MLS10</strain>
    </source>
</reference>
<evidence type="ECO:0000256" key="5">
    <source>
        <dbReference type="SAM" id="MobiDB-lite"/>
    </source>
</evidence>
<evidence type="ECO:0000256" key="6">
    <source>
        <dbReference type="SAM" id="Phobius"/>
    </source>
</evidence>
<accession>D6Y0P2</accession>
<feature type="transmembrane region" description="Helical" evidence="6">
    <location>
        <begin position="60"/>
        <end position="79"/>
    </location>
</feature>
<dbReference type="PANTHER" id="PTHR36460">
    <property type="entry name" value="UPF0132 DOMAIN PROTEIN (AFU_ORTHOLOGUE AFUA_3G10255)"/>
    <property type="match status" value="1"/>
</dbReference>
<feature type="region of interest" description="Disordered" evidence="5">
    <location>
        <begin position="1"/>
        <end position="22"/>
    </location>
</feature>
<dbReference type="InterPro" id="IPR019109">
    <property type="entry name" value="MamF_MmsF"/>
</dbReference>
<evidence type="ECO:0000256" key="2">
    <source>
        <dbReference type="ARBA" id="ARBA00022692"/>
    </source>
</evidence>
<proteinExistence type="predicted"/>
<comment type="subcellular location">
    <subcellularLocation>
        <location evidence="1">Membrane</location>
        <topology evidence="1">Multi-pass membrane protein</topology>
    </subcellularLocation>
</comment>
<dbReference type="Pfam" id="PF09685">
    <property type="entry name" value="MamF_MmsF"/>
    <property type="match status" value="1"/>
</dbReference>
<name>D6Y0P2_BACIE</name>
<dbReference type="RefSeq" id="WP_013174014.1">
    <property type="nucleotide sequence ID" value="NC_014219.1"/>
</dbReference>
<keyword evidence="3 6" id="KW-1133">Transmembrane helix</keyword>
<evidence type="ECO:0000313" key="8">
    <source>
        <dbReference type="Proteomes" id="UP000000271"/>
    </source>
</evidence>
<dbReference type="HOGENOM" id="CLU_095018_3_0_9"/>
<keyword evidence="4 6" id="KW-0472">Membrane</keyword>